<protein>
    <submittedName>
        <fullName evidence="3">Protease</fullName>
    </submittedName>
</protein>
<feature type="domain" description="Amidohydrolase-related" evidence="2">
    <location>
        <begin position="55"/>
        <end position="404"/>
    </location>
</feature>
<organism evidence="3 4">
    <name type="scientific">Helicobacter valdiviensis</name>
    <dbReference type="NCBI Taxonomy" id="1458358"/>
    <lineage>
        <taxon>Bacteria</taxon>
        <taxon>Pseudomonadati</taxon>
        <taxon>Campylobacterota</taxon>
        <taxon>Epsilonproteobacteria</taxon>
        <taxon>Campylobacterales</taxon>
        <taxon>Helicobacteraceae</taxon>
        <taxon>Helicobacter</taxon>
    </lineage>
</organism>
<dbReference type="Gene3D" id="3.20.20.140">
    <property type="entry name" value="Metal-dependent hydrolases"/>
    <property type="match status" value="1"/>
</dbReference>
<dbReference type="EMBL" id="NBIU01000007">
    <property type="protein sequence ID" value="PZT48465.1"/>
    <property type="molecule type" value="Genomic_DNA"/>
</dbReference>
<dbReference type="InterPro" id="IPR050287">
    <property type="entry name" value="MTA/SAH_deaminase"/>
</dbReference>
<evidence type="ECO:0000313" key="3">
    <source>
        <dbReference type="EMBL" id="PZT48465.1"/>
    </source>
</evidence>
<dbReference type="AlphaFoldDB" id="A0A2W6MVC5"/>
<dbReference type="InterPro" id="IPR006680">
    <property type="entry name" value="Amidohydro-rel"/>
</dbReference>
<reference evidence="3 4" key="1">
    <citation type="submission" date="2017-03" db="EMBL/GenBank/DDBJ databases">
        <title>Genomic and clinical evidence uncovers the enterohepatic species Helicobacter valdiviensis as a potential human intestinal pathogen.</title>
        <authorList>
            <person name="Fresia P."/>
            <person name="Jara R."/>
            <person name="Sierra R."/>
            <person name="Ferres I."/>
            <person name="Greif G."/>
            <person name="Iraola G."/>
            <person name="Collado L."/>
        </authorList>
    </citation>
    <scope>NUCLEOTIDE SEQUENCE [LARGE SCALE GENOMIC DNA]</scope>
    <source>
        <strain evidence="3 4">WBE14</strain>
    </source>
</reference>
<dbReference type="InterPro" id="IPR032466">
    <property type="entry name" value="Metal_Hydrolase"/>
</dbReference>
<proteinExistence type="predicted"/>
<dbReference type="OrthoDB" id="9807210at2"/>
<dbReference type="Pfam" id="PF01979">
    <property type="entry name" value="Amidohydro_1"/>
    <property type="match status" value="1"/>
</dbReference>
<dbReference type="SUPFAM" id="SSF51338">
    <property type="entry name" value="Composite domain of metallo-dependent hydrolases"/>
    <property type="match status" value="1"/>
</dbReference>
<dbReference type="PANTHER" id="PTHR43794:SF11">
    <property type="entry name" value="AMIDOHYDROLASE-RELATED DOMAIN-CONTAINING PROTEIN"/>
    <property type="match status" value="1"/>
</dbReference>
<keyword evidence="1" id="KW-0378">Hydrolase</keyword>
<sequence>MELIGASHVLVCDDAFSILKEGGVLYDEEGILEVGNYQELLAKNPKTSTFYEKCILTPAFANLHTHFEFSQNAGILQYGSFESWLDSVIQNREYLMDEGLEDSIKKAIRDNLKSGVSFVGAISSYGYDLEILANSPLRVLYFNEAIGSKEEALPFLFSNLKERLTQSQKFSSNRFYPALAIHSPYSVHPKLLKDVLTLASEGNLPLSVHFLESSAELEWLQKGSGYFLEFFEKFFREACKPFYTPLEFLEYFKEHRAYFVHLLEANQEIREVLKAINAKVISCPRSNRLLNNKMLSLKDFKENGFKTIFATDGLSSNDSLSLLDELRIALYAYVNEPLETLAQELILGVSNYAFKDNPMGIQAGILQKGYVSDFALFKLEAKDQIALQLILYAKEVEALYIAGKKIEL</sequence>
<dbReference type="GO" id="GO:0006508">
    <property type="term" value="P:proteolysis"/>
    <property type="evidence" value="ECO:0007669"/>
    <property type="project" value="UniProtKB-KW"/>
</dbReference>
<dbReference type="GO" id="GO:0008233">
    <property type="term" value="F:peptidase activity"/>
    <property type="evidence" value="ECO:0007669"/>
    <property type="project" value="UniProtKB-KW"/>
</dbReference>
<evidence type="ECO:0000259" key="2">
    <source>
        <dbReference type="Pfam" id="PF01979"/>
    </source>
</evidence>
<dbReference type="PANTHER" id="PTHR43794">
    <property type="entry name" value="AMINOHYDROLASE SSNA-RELATED"/>
    <property type="match status" value="1"/>
</dbReference>
<accession>A0A2W6MVC5</accession>
<keyword evidence="3" id="KW-0645">Protease</keyword>
<name>A0A2W6MVC5_9HELI</name>
<dbReference type="RefSeq" id="WP_111229493.1">
    <property type="nucleotide sequence ID" value="NZ_NBIU01000007.1"/>
</dbReference>
<dbReference type="Proteomes" id="UP000249746">
    <property type="component" value="Unassembled WGS sequence"/>
</dbReference>
<gene>
    <name evidence="3" type="ORF">B6S12_03820</name>
</gene>
<evidence type="ECO:0000256" key="1">
    <source>
        <dbReference type="ARBA" id="ARBA00022801"/>
    </source>
</evidence>
<dbReference type="SUPFAM" id="SSF51556">
    <property type="entry name" value="Metallo-dependent hydrolases"/>
    <property type="match status" value="1"/>
</dbReference>
<dbReference type="Gene3D" id="2.30.40.10">
    <property type="entry name" value="Urease, subunit C, domain 1"/>
    <property type="match status" value="1"/>
</dbReference>
<comment type="caution">
    <text evidence="3">The sequence shown here is derived from an EMBL/GenBank/DDBJ whole genome shotgun (WGS) entry which is preliminary data.</text>
</comment>
<dbReference type="InterPro" id="IPR011059">
    <property type="entry name" value="Metal-dep_hydrolase_composite"/>
</dbReference>
<evidence type="ECO:0000313" key="4">
    <source>
        <dbReference type="Proteomes" id="UP000249746"/>
    </source>
</evidence>
<dbReference type="GO" id="GO:0016810">
    <property type="term" value="F:hydrolase activity, acting on carbon-nitrogen (but not peptide) bonds"/>
    <property type="evidence" value="ECO:0007669"/>
    <property type="project" value="InterPro"/>
</dbReference>
<dbReference type="NCBIfam" id="NF006269">
    <property type="entry name" value="PRK08418.1"/>
    <property type="match status" value="1"/>
</dbReference>
<keyword evidence="4" id="KW-1185">Reference proteome</keyword>